<keyword evidence="2" id="KW-1185">Reference proteome</keyword>
<gene>
    <name evidence="1" type="ORF">HORIV_73550</name>
</gene>
<accession>A0ABN5X6Q1</accession>
<proteinExistence type="predicted"/>
<protein>
    <submittedName>
        <fullName evidence="1">Uncharacterized protein</fullName>
    </submittedName>
</protein>
<organism evidence="1 2">
    <name type="scientific">Vreelandella olivaria</name>
    <dbReference type="NCBI Taxonomy" id="390919"/>
    <lineage>
        <taxon>Bacteria</taxon>
        <taxon>Pseudomonadati</taxon>
        <taxon>Pseudomonadota</taxon>
        <taxon>Gammaproteobacteria</taxon>
        <taxon>Oceanospirillales</taxon>
        <taxon>Halomonadaceae</taxon>
        <taxon>Vreelandella</taxon>
    </lineage>
</organism>
<reference evidence="2" key="1">
    <citation type="journal article" date="2019" name="Microbiol. Resour. Announc.">
        <title>Complete Genome Sequence of Halomonas olivaria, a Moderately Halophilic Bacterium Isolated from Olive Processing Effluents, Obtained by Nanopore Sequencing.</title>
        <authorList>
            <person name="Nagata S."/>
            <person name="Ii K.M."/>
            <person name="Tsukimi T."/>
            <person name="Miura M.C."/>
            <person name="Galipon J."/>
            <person name="Arakawa K."/>
        </authorList>
    </citation>
    <scope>NUCLEOTIDE SEQUENCE [LARGE SCALE GENOMIC DNA]</scope>
    <source>
        <strain evidence="2">TYRC17</strain>
    </source>
</reference>
<dbReference type="EMBL" id="AP019416">
    <property type="protein sequence ID" value="BBI54934.1"/>
    <property type="molecule type" value="Genomic_DNA"/>
</dbReference>
<evidence type="ECO:0000313" key="1">
    <source>
        <dbReference type="EMBL" id="BBI54934.1"/>
    </source>
</evidence>
<sequence length="68" mass="7189">MVEANITGIKLIKVYSIITTSIAKMTPAMGVLKEAEMAAAVPHATSTLRLLLGRRICWPSPLAAAAPK</sequence>
<dbReference type="Proteomes" id="UP000289555">
    <property type="component" value="Chromosome"/>
</dbReference>
<evidence type="ECO:0000313" key="2">
    <source>
        <dbReference type="Proteomes" id="UP000289555"/>
    </source>
</evidence>
<name>A0ABN5X6Q1_9GAMM</name>